<feature type="transmembrane region" description="Helical" evidence="1">
    <location>
        <begin position="33"/>
        <end position="53"/>
    </location>
</feature>
<dbReference type="InterPro" id="IPR052455">
    <property type="entry name" value="Tricalbin_domain"/>
</dbReference>
<keyword evidence="1" id="KW-0472">Membrane</keyword>
<dbReference type="AlphaFoldDB" id="A0A507EBV1"/>
<feature type="transmembrane region" description="Helical" evidence="1">
    <location>
        <begin position="139"/>
        <end position="162"/>
    </location>
</feature>
<dbReference type="SUPFAM" id="SSF49562">
    <property type="entry name" value="C2 domain (Calcium/lipid-binding domain, CaLB)"/>
    <property type="match status" value="6"/>
</dbReference>
<keyword evidence="4" id="KW-1185">Reference proteome</keyword>
<sequence>MLVEAVSAVAILSSVLGAAYTALYTLINQQHALFLTASISIIVYALAATQRVFRPESSFFCTGANVVASASLCVAYCCYALVNHTTHAYIFESSSWISRQGLIKLLALVVLVQTIVTVADATTDSFKLTSAVAAGTGSIGSLAFEILNSVFVAVSVALYASAHVATVHSMGAKNVLLLAFSIVMEMVLLSTLFNSYDVSLDLVLPHVNEKSAGFDKLERVEIVAQKEMSGHTVHHETQRREPAALETPLGVLEIHVQEGRNLRNVEFGGTSDPYCVIHLGDEKWATTKTIDNCLSPVWAETFQLIVYPSMLVQDTHLLLKMSVFDANETQNDKLMGSTQSLDLRQWLQLTHGISLPLDTFEPKADLNTWNSVTSCGEQHSWKPLYKQNGGKTSGEIRIGLEFAPVQCTNSESVGKGKGVLGVIVHGARNLRSVDAAAVSCQISLIQDEKSGEQVVGHTSTSDCFDTPVWEYATSAIISDSNASRVRFRVMDESNLFGLLTLNLARIIDHLPQHANHDQLNNDAIWHALQGKSAAADAPAGLRLTLRWFPLKHQTFNQQSDIPMGMARIKVLKALNLKNIEIGGGKSDPFARITIGGIIVGETQVLQNSLDPIWNETFYASIYSTDSPLLQVQVWDSNSLTSDGLIGTAEIPVRNLDKASDKDGIKMEHSGTSMLVTAPLFAKNQTASRGTVVLELEFYSADSNATIPALSLEDSELVQRKTSETEDAVLRLTQSYENGVLSREDMQGRVDRIRQKGYVGNVDAAKAHLFHRIHPGTAFEQCDSGILQFKILEAKDVPSNISSSFVSIQVDDASMFSTESASGSEPRWNARADVCLPRVKIQSLSLVLCDGSHRSKQDVSFKWQGSISSVVGSTQWINVGDAKILISLGFTPTSTVTTKPLQDSSGVLEIEIVGASNLHPSDSRGTSDPYLLVHLDNQLIHKTQTHKNTLNVTFSEHVTYALQSKHGVVLKFVLRDHNTLSSHVTIGTAEYSLTSLVSNELVMLSLPLEGGRGGTVDVHLRFDPHEPDSVGNLKTVAAKKSVPKPERRVTLDDRSSLGHVETQSNAQTVNVAMEAARVLSGHMELTVVEAKNLMRVDENGFSDPYVKVVQVCNGKVETLLKTRIIKKTLNPVWNETVRFQVPPSTLSIVLKDKNFLDASKPLGQVEVDLSLLFGCENEFDAWIPVGMGGEGEVRVKGRLLVDAVASKKKSWARDKTHSSLF</sequence>
<feature type="transmembrane region" description="Helical" evidence="1">
    <location>
        <begin position="174"/>
        <end position="193"/>
    </location>
</feature>
<evidence type="ECO:0000256" key="1">
    <source>
        <dbReference type="SAM" id="Phobius"/>
    </source>
</evidence>
<feature type="transmembrane region" description="Helical" evidence="1">
    <location>
        <begin position="6"/>
        <end position="26"/>
    </location>
</feature>
<name>A0A507EBV1_9FUNG</name>
<feature type="transmembrane region" description="Helical" evidence="1">
    <location>
        <begin position="59"/>
        <end position="82"/>
    </location>
</feature>
<accession>A0A507EBV1</accession>
<dbReference type="PANTHER" id="PTHR46980:SF2">
    <property type="entry name" value="TRICALBIN-1-RELATED"/>
    <property type="match status" value="1"/>
</dbReference>
<evidence type="ECO:0000313" key="3">
    <source>
        <dbReference type="EMBL" id="TPX61231.1"/>
    </source>
</evidence>
<evidence type="ECO:0000313" key="4">
    <source>
        <dbReference type="Proteomes" id="UP000320333"/>
    </source>
</evidence>
<gene>
    <name evidence="3" type="ORF">CcCBS67573_g08951</name>
</gene>
<feature type="domain" description="C2" evidence="2">
    <location>
        <begin position="547"/>
        <end position="665"/>
    </location>
</feature>
<dbReference type="PROSITE" id="PS50004">
    <property type="entry name" value="C2"/>
    <property type="match status" value="4"/>
</dbReference>
<dbReference type="EMBL" id="QEAP01000672">
    <property type="protein sequence ID" value="TPX61231.1"/>
    <property type="molecule type" value="Genomic_DNA"/>
</dbReference>
<dbReference type="Gene3D" id="2.60.40.150">
    <property type="entry name" value="C2 domain"/>
    <property type="match status" value="4"/>
</dbReference>
<keyword evidence="1" id="KW-1133">Transmembrane helix</keyword>
<feature type="transmembrane region" description="Helical" evidence="1">
    <location>
        <begin position="102"/>
        <end position="119"/>
    </location>
</feature>
<protein>
    <recommendedName>
        <fullName evidence="2">C2 domain-containing protein</fullName>
    </recommendedName>
</protein>
<comment type="caution">
    <text evidence="3">The sequence shown here is derived from an EMBL/GenBank/DDBJ whole genome shotgun (WGS) entry which is preliminary data.</text>
</comment>
<dbReference type="InterPro" id="IPR000008">
    <property type="entry name" value="C2_dom"/>
</dbReference>
<dbReference type="Pfam" id="PF00168">
    <property type="entry name" value="C2"/>
    <property type="match status" value="6"/>
</dbReference>
<dbReference type="STRING" id="246404.A0A507EBV1"/>
<feature type="domain" description="C2" evidence="2">
    <location>
        <begin position="1062"/>
        <end position="1182"/>
    </location>
</feature>
<evidence type="ECO:0000259" key="2">
    <source>
        <dbReference type="PROSITE" id="PS50004"/>
    </source>
</evidence>
<dbReference type="OrthoDB" id="270970at2759"/>
<proteinExistence type="predicted"/>
<organism evidence="3 4">
    <name type="scientific">Chytriomyces confervae</name>
    <dbReference type="NCBI Taxonomy" id="246404"/>
    <lineage>
        <taxon>Eukaryota</taxon>
        <taxon>Fungi</taxon>
        <taxon>Fungi incertae sedis</taxon>
        <taxon>Chytridiomycota</taxon>
        <taxon>Chytridiomycota incertae sedis</taxon>
        <taxon>Chytridiomycetes</taxon>
        <taxon>Chytridiales</taxon>
        <taxon>Chytriomycetaceae</taxon>
        <taxon>Chytriomyces</taxon>
    </lineage>
</organism>
<dbReference type="InterPro" id="IPR035892">
    <property type="entry name" value="C2_domain_sf"/>
</dbReference>
<dbReference type="CDD" id="cd00030">
    <property type="entry name" value="C2"/>
    <property type="match status" value="3"/>
</dbReference>
<reference evidence="3 4" key="1">
    <citation type="journal article" date="2019" name="Sci. Rep.">
        <title>Comparative genomics of chytrid fungi reveal insights into the obligate biotrophic and pathogenic lifestyle of Synchytrium endobioticum.</title>
        <authorList>
            <person name="van de Vossenberg B.T.L.H."/>
            <person name="Warris S."/>
            <person name="Nguyen H.D.T."/>
            <person name="van Gent-Pelzer M.P.E."/>
            <person name="Joly D.L."/>
            <person name="van de Geest H.C."/>
            <person name="Bonants P.J.M."/>
            <person name="Smith D.S."/>
            <person name="Levesque C.A."/>
            <person name="van der Lee T.A.J."/>
        </authorList>
    </citation>
    <scope>NUCLEOTIDE SEQUENCE [LARGE SCALE GENOMIC DNA]</scope>
    <source>
        <strain evidence="3 4">CBS 675.73</strain>
    </source>
</reference>
<dbReference type="Proteomes" id="UP000320333">
    <property type="component" value="Unassembled WGS sequence"/>
</dbReference>
<keyword evidence="1" id="KW-0812">Transmembrane</keyword>
<dbReference type="SMART" id="SM00239">
    <property type="entry name" value="C2"/>
    <property type="match status" value="6"/>
</dbReference>
<feature type="domain" description="C2" evidence="2">
    <location>
        <begin position="889"/>
        <end position="1005"/>
    </location>
</feature>
<dbReference type="PANTHER" id="PTHR46980">
    <property type="entry name" value="TRICALBIN-1-RELATED"/>
    <property type="match status" value="1"/>
</dbReference>
<feature type="domain" description="C2" evidence="2">
    <location>
        <begin position="229"/>
        <end position="357"/>
    </location>
</feature>